<evidence type="ECO:0000256" key="7">
    <source>
        <dbReference type="ARBA" id="ARBA00038075"/>
    </source>
</evidence>
<dbReference type="SUPFAM" id="SSF103473">
    <property type="entry name" value="MFS general substrate transporter"/>
    <property type="match status" value="1"/>
</dbReference>
<evidence type="ECO:0000256" key="8">
    <source>
        <dbReference type="ARBA" id="ARBA00040914"/>
    </source>
</evidence>
<keyword evidence="4 10" id="KW-0812">Transmembrane</keyword>
<sequence length="470" mass="49109">MDENKATSDTQKRGRVARLMIDTRPLRRREFRLLWLGELVSETGSNIAVVALYVQVYQITGSALAVGGIGLVQFVPILLSALFGAPLVDRHDRRSILLIAHWCEAGAALLLLAGVLIGSPPLVLVYFAAALVAGSGSLSQAARSAMTPNLVTDEELPAALALNQAMWNTCLIVGPALGGLLIARFGLGIAYGLDLLTFAAALISVRLMLPHPPAQVPAQIRPHLEERASSGPDSFGPDSSGPDSFGLGSIPPEPLTEPLVELESNEDEGWARVTAGFRYLKGRRVLQATFIVDLIAMIFGMPRALFPVLAEVQFNGGPELVGLLFSAVAVGALLGALTSGWVHRIRRQGLAVLLAVAVWGAGIVAFGVSGSSIGLALGCLAVAGGADVISAVFRNTILQRSVPDDLRGRLSGIHILVVTGGPRLGDMEAGLVATLTSPTVSVVSGGVICILAVGLLAILVPSFTNYRAPE</sequence>
<dbReference type="AlphaFoldDB" id="A0A6J6W0P7"/>
<dbReference type="CDD" id="cd06173">
    <property type="entry name" value="MFS_MefA_like"/>
    <property type="match status" value="1"/>
</dbReference>
<dbReference type="PANTHER" id="PTHR23513">
    <property type="entry name" value="INTEGRAL MEMBRANE EFFLUX PROTEIN-RELATED"/>
    <property type="match status" value="1"/>
</dbReference>
<organism evidence="12">
    <name type="scientific">freshwater metagenome</name>
    <dbReference type="NCBI Taxonomy" id="449393"/>
    <lineage>
        <taxon>unclassified sequences</taxon>
        <taxon>metagenomes</taxon>
        <taxon>ecological metagenomes</taxon>
    </lineage>
</organism>
<dbReference type="EMBL" id="CAEZZU010000068">
    <property type="protein sequence ID" value="CAB4776915.1"/>
    <property type="molecule type" value="Genomic_DNA"/>
</dbReference>
<feature type="transmembrane region" description="Helical" evidence="10">
    <location>
        <begin position="288"/>
        <end position="309"/>
    </location>
</feature>
<evidence type="ECO:0000256" key="10">
    <source>
        <dbReference type="SAM" id="Phobius"/>
    </source>
</evidence>
<feature type="transmembrane region" description="Helical" evidence="10">
    <location>
        <begin position="62"/>
        <end position="84"/>
    </location>
</feature>
<feature type="transmembrane region" description="Helical" evidence="10">
    <location>
        <begin position="321"/>
        <end position="342"/>
    </location>
</feature>
<evidence type="ECO:0000259" key="11">
    <source>
        <dbReference type="PROSITE" id="PS50850"/>
    </source>
</evidence>
<dbReference type="InterPro" id="IPR011701">
    <property type="entry name" value="MFS"/>
</dbReference>
<evidence type="ECO:0000256" key="9">
    <source>
        <dbReference type="SAM" id="MobiDB-lite"/>
    </source>
</evidence>
<feature type="transmembrane region" description="Helical" evidence="10">
    <location>
        <begin position="165"/>
        <end position="183"/>
    </location>
</feature>
<protein>
    <recommendedName>
        <fullName evidence="8">Multidrug efflux pump Tap</fullName>
    </recommendedName>
</protein>
<reference evidence="12" key="1">
    <citation type="submission" date="2020-05" db="EMBL/GenBank/DDBJ databases">
        <authorList>
            <person name="Chiriac C."/>
            <person name="Salcher M."/>
            <person name="Ghai R."/>
            <person name="Kavagutti S V."/>
        </authorList>
    </citation>
    <scope>NUCLEOTIDE SEQUENCE</scope>
</reference>
<feature type="transmembrane region" description="Helical" evidence="10">
    <location>
        <begin position="349"/>
        <end position="367"/>
    </location>
</feature>
<dbReference type="PROSITE" id="PS50850">
    <property type="entry name" value="MFS"/>
    <property type="match status" value="1"/>
</dbReference>
<dbReference type="InterPro" id="IPR036259">
    <property type="entry name" value="MFS_trans_sf"/>
</dbReference>
<feature type="transmembrane region" description="Helical" evidence="10">
    <location>
        <begin position="33"/>
        <end position="56"/>
    </location>
</feature>
<evidence type="ECO:0000256" key="4">
    <source>
        <dbReference type="ARBA" id="ARBA00022692"/>
    </source>
</evidence>
<dbReference type="Gene3D" id="1.20.1250.20">
    <property type="entry name" value="MFS general substrate transporter like domains"/>
    <property type="match status" value="1"/>
</dbReference>
<keyword evidence="5 10" id="KW-1133">Transmembrane helix</keyword>
<keyword evidence="3" id="KW-1003">Cell membrane</keyword>
<dbReference type="Pfam" id="PF07690">
    <property type="entry name" value="MFS_1"/>
    <property type="match status" value="1"/>
</dbReference>
<evidence type="ECO:0000256" key="2">
    <source>
        <dbReference type="ARBA" id="ARBA00022448"/>
    </source>
</evidence>
<feature type="transmembrane region" description="Helical" evidence="10">
    <location>
        <begin position="440"/>
        <end position="460"/>
    </location>
</feature>
<keyword evidence="2" id="KW-0813">Transport</keyword>
<evidence type="ECO:0000256" key="6">
    <source>
        <dbReference type="ARBA" id="ARBA00023136"/>
    </source>
</evidence>
<feature type="domain" description="Major facilitator superfamily (MFS) profile" evidence="11">
    <location>
        <begin position="281"/>
        <end position="470"/>
    </location>
</feature>
<feature type="compositionally biased region" description="Low complexity" evidence="9">
    <location>
        <begin position="229"/>
        <end position="248"/>
    </location>
</feature>
<dbReference type="InterPro" id="IPR020846">
    <property type="entry name" value="MFS_dom"/>
</dbReference>
<dbReference type="GO" id="GO:0005886">
    <property type="term" value="C:plasma membrane"/>
    <property type="evidence" value="ECO:0007669"/>
    <property type="project" value="UniProtKB-SubCell"/>
</dbReference>
<feature type="transmembrane region" description="Helical" evidence="10">
    <location>
        <begin position="373"/>
        <end position="393"/>
    </location>
</feature>
<evidence type="ECO:0000256" key="1">
    <source>
        <dbReference type="ARBA" id="ARBA00004651"/>
    </source>
</evidence>
<proteinExistence type="inferred from homology"/>
<evidence type="ECO:0000256" key="5">
    <source>
        <dbReference type="ARBA" id="ARBA00022989"/>
    </source>
</evidence>
<gene>
    <name evidence="12" type="ORF">UFOPK2925_00598</name>
</gene>
<evidence type="ECO:0000256" key="3">
    <source>
        <dbReference type="ARBA" id="ARBA00022475"/>
    </source>
</evidence>
<name>A0A6J6W0P7_9ZZZZ</name>
<keyword evidence="6 10" id="KW-0472">Membrane</keyword>
<dbReference type="GO" id="GO:0022857">
    <property type="term" value="F:transmembrane transporter activity"/>
    <property type="evidence" value="ECO:0007669"/>
    <property type="project" value="InterPro"/>
</dbReference>
<evidence type="ECO:0000313" key="12">
    <source>
        <dbReference type="EMBL" id="CAB4776915.1"/>
    </source>
</evidence>
<dbReference type="PANTHER" id="PTHR23513:SF9">
    <property type="entry name" value="ENTEROBACTIN EXPORTER ENTS"/>
    <property type="match status" value="1"/>
</dbReference>
<accession>A0A6J6W0P7</accession>
<comment type="similarity">
    <text evidence="7">Belongs to the major facilitator superfamily. Drug:H(+) antiporter-3 (DHA3) (TC 2.A.1.21) family.</text>
</comment>
<feature type="region of interest" description="Disordered" evidence="9">
    <location>
        <begin position="226"/>
        <end position="248"/>
    </location>
</feature>
<comment type="subcellular location">
    <subcellularLocation>
        <location evidence="1">Cell membrane</location>
        <topology evidence="1">Multi-pass membrane protein</topology>
    </subcellularLocation>
</comment>